<dbReference type="OrthoDB" id="358963at2"/>
<keyword evidence="1" id="KW-0812">Transmembrane</keyword>
<accession>F5YPL3</accession>
<keyword evidence="1" id="KW-1133">Transmembrane helix</keyword>
<feature type="transmembrane region" description="Helical" evidence="1">
    <location>
        <begin position="177"/>
        <end position="197"/>
    </location>
</feature>
<dbReference type="EMBL" id="CP001843">
    <property type="protein sequence ID" value="AEF85168.1"/>
    <property type="molecule type" value="Genomic_DNA"/>
</dbReference>
<feature type="transmembrane region" description="Helical" evidence="1">
    <location>
        <begin position="203"/>
        <end position="220"/>
    </location>
</feature>
<feature type="transmembrane region" description="Helical" evidence="1">
    <location>
        <begin position="49"/>
        <end position="74"/>
    </location>
</feature>
<evidence type="ECO:0000313" key="2">
    <source>
        <dbReference type="EMBL" id="AEF85168.1"/>
    </source>
</evidence>
<dbReference type="Proteomes" id="UP000009223">
    <property type="component" value="Chromosome"/>
</dbReference>
<dbReference type="KEGG" id="tpi:TREPR_3833"/>
<dbReference type="HOGENOM" id="CLU_095712_0_0_12"/>
<proteinExistence type="predicted"/>
<keyword evidence="1" id="KW-0472">Membrane</keyword>
<reference evidence="2 3" key="2">
    <citation type="journal article" date="2011" name="ISME J.">
        <title>RNA-seq reveals cooperative metabolic interactions between two termite-gut spirochete species in co-culture.</title>
        <authorList>
            <person name="Rosenthal A.Z."/>
            <person name="Matson E.G."/>
            <person name="Eldar A."/>
            <person name="Leadbetter J.R."/>
        </authorList>
    </citation>
    <scope>NUCLEOTIDE SEQUENCE [LARGE SCALE GENOMIC DNA]</scope>
    <source>
        <strain evidence="3">ATCC BAA-887 / DSM 12427 / ZAS-2</strain>
    </source>
</reference>
<reference evidence="3" key="1">
    <citation type="submission" date="2009-12" db="EMBL/GenBank/DDBJ databases">
        <title>Complete sequence of Treponema primitia strain ZAS-2.</title>
        <authorList>
            <person name="Tetu S.G."/>
            <person name="Matson E."/>
            <person name="Ren Q."/>
            <person name="Seshadri R."/>
            <person name="Elbourne L."/>
            <person name="Hassan K.A."/>
            <person name="Durkin A."/>
            <person name="Radune D."/>
            <person name="Mohamoud Y."/>
            <person name="Shay R."/>
            <person name="Jin S."/>
            <person name="Zhang X."/>
            <person name="Lucey K."/>
            <person name="Ballor N.R."/>
            <person name="Ottesen E."/>
            <person name="Rosenthal R."/>
            <person name="Allen A."/>
            <person name="Leadbetter J.R."/>
            <person name="Paulsen I.T."/>
        </authorList>
    </citation>
    <scope>NUCLEOTIDE SEQUENCE [LARGE SCALE GENOMIC DNA]</scope>
    <source>
        <strain evidence="3">ATCC BAA-887 / DSM 12427 / ZAS-2</strain>
    </source>
</reference>
<dbReference type="eggNOG" id="ENOG502ZB9V">
    <property type="taxonomic scope" value="Bacteria"/>
</dbReference>
<organism evidence="2 3">
    <name type="scientific">Treponema primitia (strain ATCC BAA-887 / DSM 12427 / ZAS-2)</name>
    <dbReference type="NCBI Taxonomy" id="545694"/>
    <lineage>
        <taxon>Bacteria</taxon>
        <taxon>Pseudomonadati</taxon>
        <taxon>Spirochaetota</taxon>
        <taxon>Spirochaetia</taxon>
        <taxon>Spirochaetales</taxon>
        <taxon>Treponemataceae</taxon>
        <taxon>Treponema</taxon>
    </lineage>
</organism>
<dbReference type="RefSeq" id="WP_015706506.1">
    <property type="nucleotide sequence ID" value="NC_015578.1"/>
</dbReference>
<evidence type="ECO:0000256" key="1">
    <source>
        <dbReference type="SAM" id="Phobius"/>
    </source>
</evidence>
<sequence length="226" mass="23970">MKSSEIFTTYDKNVHRFGIISTIIIILTFVAVPLGIQIAFGVSIDVQKMLITLLAALAVFGPIAVCEFVSYAPIIGAGGQYLDFITGNMMNMKVPAAKNAQKICNIDAGTPEADAVATIAIGVSSIVTTVILFIGMLLIGQIAPFLQKPAFKPAFDNIMPAIFAPLAIPAIVKSFKIASAPVILTIAGTLIFGYAAVAAKQSYLLPVALVLSVLWAYFLYKRGAIK</sequence>
<feature type="transmembrane region" description="Helical" evidence="1">
    <location>
        <begin position="115"/>
        <end position="139"/>
    </location>
</feature>
<name>F5YPL3_TREPZ</name>
<protein>
    <submittedName>
        <fullName evidence="2">Putative membrane protein</fullName>
    </submittedName>
</protein>
<gene>
    <name evidence="2" type="ordered locus">TREPR_3833</name>
</gene>
<keyword evidence="3" id="KW-1185">Reference proteome</keyword>
<dbReference type="AlphaFoldDB" id="F5YPL3"/>
<evidence type="ECO:0000313" key="3">
    <source>
        <dbReference type="Proteomes" id="UP000009223"/>
    </source>
</evidence>
<dbReference type="STRING" id="545694.TREPR_3833"/>
<feature type="transmembrane region" description="Helical" evidence="1">
    <location>
        <begin position="17"/>
        <end position="42"/>
    </location>
</feature>